<dbReference type="InterPro" id="IPR020084">
    <property type="entry name" value="NUDIX_hydrolase_CS"/>
</dbReference>
<evidence type="ECO:0000313" key="5">
    <source>
        <dbReference type="Proteomes" id="UP000481872"/>
    </source>
</evidence>
<evidence type="ECO:0000256" key="2">
    <source>
        <dbReference type="ARBA" id="ARBA00022801"/>
    </source>
</evidence>
<dbReference type="Proteomes" id="UP000481872">
    <property type="component" value="Unassembled WGS sequence"/>
</dbReference>
<keyword evidence="5" id="KW-1185">Reference proteome</keyword>
<accession>A0A6M0H7U6</accession>
<dbReference type="GO" id="GO:0016787">
    <property type="term" value="F:hydrolase activity"/>
    <property type="evidence" value="ECO:0007669"/>
    <property type="project" value="UniProtKB-KW"/>
</dbReference>
<dbReference type="PANTHER" id="PTHR43046">
    <property type="entry name" value="GDP-MANNOSE MANNOSYL HYDROLASE"/>
    <property type="match status" value="1"/>
</dbReference>
<sequence length="151" mass="17654">MKSFGKRKYNLEYRKRKGAYGIIQNSDGKFLVVKDKDNNLYLVGGKIELGEDPIQTICREALEETGYRVKVNDFIGVAEKHWVSEKYPKWSQHNIGIFYKCDLLKKVTLPVEKEPILWVSLSDLEKYLFHEHHLYMVKKSLVLDESEGSEI</sequence>
<dbReference type="EMBL" id="JAAGPU010000056">
    <property type="protein sequence ID" value="NEU06617.1"/>
    <property type="molecule type" value="Genomic_DNA"/>
</dbReference>
<comment type="caution">
    <text evidence="4">The sequence shown here is derived from an EMBL/GenBank/DDBJ whole genome shotgun (WGS) entry which is preliminary data.</text>
</comment>
<organism evidence="4 5">
    <name type="scientific">Clostridium senegalense</name>
    <dbReference type="NCBI Taxonomy" id="1465809"/>
    <lineage>
        <taxon>Bacteria</taxon>
        <taxon>Bacillati</taxon>
        <taxon>Bacillota</taxon>
        <taxon>Clostridia</taxon>
        <taxon>Eubacteriales</taxon>
        <taxon>Clostridiaceae</taxon>
        <taxon>Clostridium</taxon>
    </lineage>
</organism>
<proteinExistence type="predicted"/>
<feature type="domain" description="Nudix hydrolase" evidence="3">
    <location>
        <begin position="14"/>
        <end position="142"/>
    </location>
</feature>
<dbReference type="PROSITE" id="PS00893">
    <property type="entry name" value="NUDIX_BOX"/>
    <property type="match status" value="1"/>
</dbReference>
<dbReference type="SUPFAM" id="SSF55811">
    <property type="entry name" value="Nudix"/>
    <property type="match status" value="1"/>
</dbReference>
<dbReference type="RefSeq" id="WP_199870937.1">
    <property type="nucleotide sequence ID" value="NZ_JAAGPU010000056.1"/>
</dbReference>
<evidence type="ECO:0000313" key="4">
    <source>
        <dbReference type="EMBL" id="NEU06617.1"/>
    </source>
</evidence>
<dbReference type="PROSITE" id="PS51462">
    <property type="entry name" value="NUDIX"/>
    <property type="match status" value="1"/>
</dbReference>
<name>A0A6M0H7U6_9CLOT</name>
<keyword evidence="2" id="KW-0378">Hydrolase</keyword>
<evidence type="ECO:0000256" key="1">
    <source>
        <dbReference type="ARBA" id="ARBA00001946"/>
    </source>
</evidence>
<dbReference type="PANTHER" id="PTHR43046:SF16">
    <property type="entry name" value="ADP-RIBOSE PYROPHOSPHATASE YJHB-RELATED"/>
    <property type="match status" value="1"/>
</dbReference>
<comment type="cofactor">
    <cofactor evidence="1">
        <name>Mg(2+)</name>
        <dbReference type="ChEBI" id="CHEBI:18420"/>
    </cofactor>
</comment>
<protein>
    <submittedName>
        <fullName evidence="4">NUDIX domain-containing protein</fullName>
    </submittedName>
</protein>
<dbReference type="AlphaFoldDB" id="A0A6M0H7U6"/>
<dbReference type="Pfam" id="PF00293">
    <property type="entry name" value="NUDIX"/>
    <property type="match status" value="1"/>
</dbReference>
<evidence type="ECO:0000259" key="3">
    <source>
        <dbReference type="PROSITE" id="PS51462"/>
    </source>
</evidence>
<gene>
    <name evidence="4" type="ORF">G3M99_17585</name>
</gene>
<dbReference type="Gene3D" id="3.90.79.10">
    <property type="entry name" value="Nucleoside Triphosphate Pyrophosphohydrolase"/>
    <property type="match status" value="1"/>
</dbReference>
<reference evidence="4 5" key="1">
    <citation type="submission" date="2020-02" db="EMBL/GenBank/DDBJ databases">
        <title>Genome assembly of a novel Clostridium senegalense strain.</title>
        <authorList>
            <person name="Gupta T.B."/>
            <person name="Jauregui R."/>
            <person name="Maclean P."/>
            <person name="Nawarathana A."/>
            <person name="Brightwell G."/>
        </authorList>
    </citation>
    <scope>NUCLEOTIDE SEQUENCE [LARGE SCALE GENOMIC DNA]</scope>
    <source>
        <strain evidence="4 5">AGRFS4</strain>
    </source>
</reference>
<dbReference type="InterPro" id="IPR015797">
    <property type="entry name" value="NUDIX_hydrolase-like_dom_sf"/>
</dbReference>
<dbReference type="InterPro" id="IPR000086">
    <property type="entry name" value="NUDIX_hydrolase_dom"/>
</dbReference>